<evidence type="ECO:0000313" key="1">
    <source>
        <dbReference type="EMBL" id="KAH7673517.1"/>
    </source>
</evidence>
<proteinExistence type="predicted"/>
<sequence length="1209" mass="133865">MEKKRPRTRDSFLPATAEELLASAVELNATCSGKSTLKTLISSLTPSSPLLPTLPPALHLAISQSLSSLKVSSNETPDPLKELRSYAYIAHLCCFHPKKRFASEDIFAAVRLLHDNLVLFELDSVLLSLVAGLCEYWWKEGLPGKESLISQSLPFLISKSLTQGKKVDIRRVYALRDAFVLFDYEDESIEDMRLLLIRCVITPVYLKTEEGRKFISFVFGLNGRLLKEALALIRSQIPFGRKSVLEAYADILFRSWKGLQGDLKGEMEDGFLQGLIEGAIHGSSRSFAASVRRVLSVFIQQRAVGGVEKLLFRLAEPLLFRSLQVSNSNVRQNALLLLLDLFPLEDPDVTKEAKDSLLDKQFYLLDKLILDDCPDVRAVAVEGSCRVLHLFWEVIPSSTITNILKKITNDLSHDTCTEVRLSTVKGIIYLLDNPQSHEIMKVLLPRLGGMFTDHAVSVRLAVADLLLAVRDIRTIQFHKVVSLDTLLSALENDHPNVAQKITRLLIPSYFPLRVSHKEACGRCVALIKRSPKAGARFCEFVFSEGSSSKSLIELLKVFSGLAVCTKDLNPDQVDGFFVASANICRSLLTEPSGKATLCEIFSGNKLKCLFAAAGSPSAKNAVLAIASVVSPDILEEFCGQFMTVVTDCVGLSENLELQSVVQTAHKLILSFGWLEELFESLANILHSIASGYAIKFGLEVPQQGVQTGKKKRVKLSMKSPLSTSNSSVRGSKVSQSNMSNAKEDFAIAAAAAWQVIVLLKNVDTQMAILRSPSLQNTFFALRIISQVGIEQCMQWESLDASPIMAYTSLAIQISCQNVKSAVTESLSSDKNNASQCSSPFLEGTALDQSLNHLLNCFEELFREPSSKYGNSCSKVRGVSHRRQSKRIGAMATPSNLNEDPESRTSSTKMGNMQNVVKLVTSVFKLIADATTIGVITNNQTQCLRFVSACMRHIISFFRRNQYRDSSYQEEDLKYILAYLRSSFTYGAKLLQSVLINSTETSAPPEEAFHLSNDLLDLIASLESYLGSRYASVLLSVTKPWLPAIILGLGFSKLLMGPNEGLKLDSFSDRNLPEWLTILSKAELYEVNKAKQNDDQPDMGILILKTIKEMMLLLLQKRNAKIREAIVFIFLTALELGFEKDDFDLVLGLCHFTCMKLLGGDAPSCKELNDRLLELALWIEGKVDDPDVNEEGKHKLQSAKAIIGSIPLHK</sequence>
<accession>A0ACB7VH42</accession>
<dbReference type="EMBL" id="CM037018">
    <property type="protein sequence ID" value="KAH7673517.1"/>
    <property type="molecule type" value="Genomic_DNA"/>
</dbReference>
<name>A0ACB7VH42_DIOAL</name>
<keyword evidence="2" id="KW-1185">Reference proteome</keyword>
<evidence type="ECO:0000313" key="2">
    <source>
        <dbReference type="Proteomes" id="UP000827976"/>
    </source>
</evidence>
<gene>
    <name evidence="1" type="ORF">IHE45_08G012800</name>
</gene>
<comment type="caution">
    <text evidence="1">The sequence shown here is derived from an EMBL/GenBank/DDBJ whole genome shotgun (WGS) entry which is preliminary data.</text>
</comment>
<protein>
    <submittedName>
        <fullName evidence="1">Condensin-2 complex subunit G2 protein</fullName>
    </submittedName>
</protein>
<dbReference type="Proteomes" id="UP000827976">
    <property type="component" value="Chromosome 8"/>
</dbReference>
<reference evidence="2" key="1">
    <citation type="journal article" date="2022" name="Nat. Commun.">
        <title>Chromosome evolution and the genetic basis of agronomically important traits in greater yam.</title>
        <authorList>
            <person name="Bredeson J.V."/>
            <person name="Lyons J.B."/>
            <person name="Oniyinde I.O."/>
            <person name="Okereke N.R."/>
            <person name="Kolade O."/>
            <person name="Nnabue I."/>
            <person name="Nwadili C.O."/>
            <person name="Hribova E."/>
            <person name="Parker M."/>
            <person name="Nwogha J."/>
            <person name="Shu S."/>
            <person name="Carlson J."/>
            <person name="Kariba R."/>
            <person name="Muthemba S."/>
            <person name="Knop K."/>
            <person name="Barton G.J."/>
            <person name="Sherwood A.V."/>
            <person name="Lopez-Montes A."/>
            <person name="Asiedu R."/>
            <person name="Jamnadass R."/>
            <person name="Muchugi A."/>
            <person name="Goodstein D."/>
            <person name="Egesi C.N."/>
            <person name="Featherston J."/>
            <person name="Asfaw A."/>
            <person name="Simpson G.G."/>
            <person name="Dolezel J."/>
            <person name="Hendre P.S."/>
            <person name="Van Deynze A."/>
            <person name="Kumar P.L."/>
            <person name="Obidiegwu J.E."/>
            <person name="Bhattacharjee R."/>
            <person name="Rokhsar D.S."/>
        </authorList>
    </citation>
    <scope>NUCLEOTIDE SEQUENCE [LARGE SCALE GENOMIC DNA]</scope>
    <source>
        <strain evidence="2">cv. TDa95/00328</strain>
    </source>
</reference>
<organism evidence="1 2">
    <name type="scientific">Dioscorea alata</name>
    <name type="common">Purple yam</name>
    <dbReference type="NCBI Taxonomy" id="55571"/>
    <lineage>
        <taxon>Eukaryota</taxon>
        <taxon>Viridiplantae</taxon>
        <taxon>Streptophyta</taxon>
        <taxon>Embryophyta</taxon>
        <taxon>Tracheophyta</taxon>
        <taxon>Spermatophyta</taxon>
        <taxon>Magnoliopsida</taxon>
        <taxon>Liliopsida</taxon>
        <taxon>Dioscoreales</taxon>
        <taxon>Dioscoreaceae</taxon>
        <taxon>Dioscorea</taxon>
    </lineage>
</organism>